<feature type="compositionally biased region" description="Polar residues" evidence="1">
    <location>
        <begin position="379"/>
        <end position="392"/>
    </location>
</feature>
<dbReference type="InterPro" id="IPR024516">
    <property type="entry name" value="Mce_C"/>
</dbReference>
<dbReference type="InterPro" id="IPR005693">
    <property type="entry name" value="Mce"/>
</dbReference>
<dbReference type="PANTHER" id="PTHR33371">
    <property type="entry name" value="INTERMEMBRANE PHOSPHOLIPID TRANSPORT SYSTEM BINDING PROTEIN MLAD-RELATED"/>
    <property type="match status" value="1"/>
</dbReference>
<dbReference type="PANTHER" id="PTHR33371:SF4">
    <property type="entry name" value="INTERMEMBRANE PHOSPHOLIPID TRANSPORT SYSTEM BINDING PROTEIN MLAD"/>
    <property type="match status" value="1"/>
</dbReference>
<feature type="domain" description="Mammalian cell entry C-terminal" evidence="3">
    <location>
        <begin position="119"/>
        <end position="289"/>
    </location>
</feature>
<evidence type="ECO:0000313" key="4">
    <source>
        <dbReference type="EMBL" id="MBF4162147.1"/>
    </source>
</evidence>
<keyword evidence="5" id="KW-1185">Reference proteome</keyword>
<evidence type="ECO:0000256" key="1">
    <source>
        <dbReference type="SAM" id="MobiDB-lite"/>
    </source>
</evidence>
<dbReference type="InterPro" id="IPR052336">
    <property type="entry name" value="MlaD_Phospholipid_Transporter"/>
</dbReference>
<dbReference type="RefSeq" id="WP_194503397.1">
    <property type="nucleotide sequence ID" value="NZ_JADIVZ010000004.1"/>
</dbReference>
<dbReference type="Pfam" id="PF02470">
    <property type="entry name" value="MlaD"/>
    <property type="match status" value="1"/>
</dbReference>
<reference evidence="4" key="1">
    <citation type="submission" date="2020-11" db="EMBL/GenBank/DDBJ databases">
        <title>Nocardioides sp. CBS4Y-1, whole genome shotgun sequence.</title>
        <authorList>
            <person name="Tuo L."/>
        </authorList>
    </citation>
    <scope>NUCLEOTIDE SEQUENCE</scope>
    <source>
        <strain evidence="4">CBS4Y-1</strain>
    </source>
</reference>
<protein>
    <submittedName>
        <fullName evidence="4">MCE family protein</fullName>
    </submittedName>
</protein>
<sequence length="414" mass="42963">MAALDGPWARRLPVLLVLALVAVGAFFVVRASGTPPKTVTAHFDRAVSLYVGSDVRILGVTVGKVTSVTPEGQSVRVDMTYDAKYDVPADAKAVVVTPTLVSDRFVQLTPVFAQGDDVMADGADIPLPDTAVPVELDQLYSTLKDLSTTLGPNGLNKDGTLNHLLEGGATALDGQGARLNQMITDLSQASKTFGDGSGDLFDTVSQLADVTTTLADNDQVVRTFTERLAGVSKQLSGERANLAALLKSLGSTVQIVESFVRKNRGALSGDLKKLTRVTRALASQRDSLDDALAVGPASLQNLLLLQDDLSRSVGARPGFRGNVASADQFLCSFVTQTDLPKVTKDLACAIFSAIIGPIQGPIINSPARAATGAAVRGASQSKVVTRKPTASGSPAGVTPASTPTLRDLIAGGAS</sequence>
<dbReference type="InterPro" id="IPR003399">
    <property type="entry name" value="Mce/MlaD"/>
</dbReference>
<comment type="caution">
    <text evidence="4">The sequence shown here is derived from an EMBL/GenBank/DDBJ whole genome shotgun (WGS) entry which is preliminary data.</text>
</comment>
<feature type="region of interest" description="Disordered" evidence="1">
    <location>
        <begin position="378"/>
        <end position="404"/>
    </location>
</feature>
<evidence type="ECO:0000259" key="3">
    <source>
        <dbReference type="Pfam" id="PF11887"/>
    </source>
</evidence>
<organism evidence="4 5">
    <name type="scientific">Nocardioides acrostichi</name>
    <dbReference type="NCBI Taxonomy" id="2784339"/>
    <lineage>
        <taxon>Bacteria</taxon>
        <taxon>Bacillati</taxon>
        <taxon>Actinomycetota</taxon>
        <taxon>Actinomycetes</taxon>
        <taxon>Propionibacteriales</taxon>
        <taxon>Nocardioidaceae</taxon>
        <taxon>Nocardioides</taxon>
    </lineage>
</organism>
<name>A0A930UYN7_9ACTN</name>
<dbReference type="NCBIfam" id="TIGR00996">
    <property type="entry name" value="Mtu_fam_mce"/>
    <property type="match status" value="1"/>
</dbReference>
<dbReference type="AlphaFoldDB" id="A0A930UYN7"/>
<dbReference type="EMBL" id="JADIVZ010000004">
    <property type="protein sequence ID" value="MBF4162147.1"/>
    <property type="molecule type" value="Genomic_DNA"/>
</dbReference>
<evidence type="ECO:0000313" key="5">
    <source>
        <dbReference type="Proteomes" id="UP000656804"/>
    </source>
</evidence>
<proteinExistence type="predicted"/>
<dbReference type="Proteomes" id="UP000656804">
    <property type="component" value="Unassembled WGS sequence"/>
</dbReference>
<feature type="domain" description="Mce/MlaD" evidence="2">
    <location>
        <begin position="36"/>
        <end position="110"/>
    </location>
</feature>
<gene>
    <name evidence="4" type="ORF">ISG29_10620</name>
</gene>
<dbReference type="GO" id="GO:0005576">
    <property type="term" value="C:extracellular region"/>
    <property type="evidence" value="ECO:0007669"/>
    <property type="project" value="TreeGrafter"/>
</dbReference>
<dbReference type="Pfam" id="PF11887">
    <property type="entry name" value="Mce4_CUP1"/>
    <property type="match status" value="1"/>
</dbReference>
<evidence type="ECO:0000259" key="2">
    <source>
        <dbReference type="Pfam" id="PF02470"/>
    </source>
</evidence>
<accession>A0A930UYN7</accession>